<keyword evidence="9" id="KW-0735">Signal-anchor</keyword>
<accession>V5I8Y7</accession>
<evidence type="ECO:0000256" key="1">
    <source>
        <dbReference type="ARBA" id="ARBA00004606"/>
    </source>
</evidence>
<dbReference type="PANTHER" id="PTHR23033">
    <property type="entry name" value="BETA1,3-GALACTOSYLTRANSFERASE"/>
    <property type="match status" value="1"/>
</dbReference>
<feature type="compositionally biased region" description="Acidic residues" evidence="12">
    <location>
        <begin position="68"/>
        <end position="81"/>
    </location>
</feature>
<dbReference type="UniPathway" id="UPA00378"/>
<evidence type="ECO:0000256" key="4">
    <source>
        <dbReference type="ARBA" id="ARBA00012557"/>
    </source>
</evidence>
<keyword evidence="10 13" id="KW-1133">Transmembrane helix</keyword>
<dbReference type="PANTHER" id="PTHR23033:SF14">
    <property type="entry name" value="GLYCOPROTEIN-N-ACETYLGALACTOSAMINE 3-BETA-GALACTOSYLTRANSFERASE 1-RELATED"/>
    <property type="match status" value="1"/>
</dbReference>
<evidence type="ECO:0000256" key="11">
    <source>
        <dbReference type="ARBA" id="ARBA00023136"/>
    </source>
</evidence>
<evidence type="ECO:0000256" key="12">
    <source>
        <dbReference type="SAM" id="MobiDB-lite"/>
    </source>
</evidence>
<evidence type="ECO:0000313" key="15">
    <source>
        <dbReference type="EMBL" id="JAB64601.1"/>
    </source>
</evidence>
<comment type="similarity">
    <text evidence="3">Belongs to the glycosyltransferase 31 family. Beta3-Gal-T subfamily.</text>
</comment>
<evidence type="ECO:0000256" key="7">
    <source>
        <dbReference type="ARBA" id="ARBA00022692"/>
    </source>
</evidence>
<comment type="pathway">
    <text evidence="2">Protein modification; protein glycosylation.</text>
</comment>
<gene>
    <name evidence="15" type="primary">C1GLT</name>
</gene>
<feature type="region of interest" description="Disordered" evidence="12">
    <location>
        <begin position="48"/>
        <end position="86"/>
    </location>
</feature>
<name>V5I8Y7_ANOGL</name>
<feature type="compositionally biased region" description="Basic and acidic residues" evidence="12">
    <location>
        <begin position="48"/>
        <end position="67"/>
    </location>
</feature>
<feature type="compositionally biased region" description="Basic residues" evidence="12">
    <location>
        <begin position="246"/>
        <end position="255"/>
    </location>
</feature>
<keyword evidence="7 13" id="KW-0812">Transmembrane</keyword>
<sequence>MVQKQLYFSLVAGIAVGFTLAFVILAPNTLYRPSNTYRFVGWSNNRPEEGSHRLSAHGHDGHHHDAHDEEEMEDAAGPDEEVGFHDENDTFHKMTDRSLADELSRKVRVLCWVMTGPQNHEKKAKHVKATWGKRCNILLFMSSESDPDLPAIALPVGEGRNNLWGKTKLAFKYVYENYYDQADWFMKADDDTYVIVENLRYMLLPNLPRTTPYTSAANYKPFHESRVYERRGGLRPQSRGFEKVRRDRPRRSKAL</sequence>
<dbReference type="EC" id="2.4.1.122" evidence="4"/>
<keyword evidence="5 15" id="KW-0328">Glycosyltransferase</keyword>
<evidence type="ECO:0000256" key="3">
    <source>
        <dbReference type="ARBA" id="ARBA00006462"/>
    </source>
</evidence>
<dbReference type="Gene3D" id="3.90.550.50">
    <property type="match status" value="1"/>
</dbReference>
<feature type="transmembrane region" description="Helical" evidence="13">
    <location>
        <begin position="6"/>
        <end position="26"/>
    </location>
</feature>
<dbReference type="InterPro" id="IPR003378">
    <property type="entry name" value="Fringe-like_glycosylTrfase"/>
</dbReference>
<dbReference type="GO" id="GO:0016263">
    <property type="term" value="F:glycoprotein-N-acetylgalactosamine 3-beta-galactosyltransferase activity"/>
    <property type="evidence" value="ECO:0007669"/>
    <property type="project" value="UniProtKB-EC"/>
</dbReference>
<dbReference type="AlphaFoldDB" id="V5I8Y7"/>
<dbReference type="GO" id="GO:0000166">
    <property type="term" value="F:nucleotide binding"/>
    <property type="evidence" value="ECO:0007669"/>
    <property type="project" value="UniProtKB-KW"/>
</dbReference>
<dbReference type="GO" id="GO:0016020">
    <property type="term" value="C:membrane"/>
    <property type="evidence" value="ECO:0007669"/>
    <property type="project" value="UniProtKB-SubCell"/>
</dbReference>
<reference evidence="15" key="1">
    <citation type="submission" date="2013-07" db="EMBL/GenBank/DDBJ databases">
        <title>Midgut Transcriptome Profiling of Anoplphora glabripennis, a Lignocellulose Degrading, Wood-Boring Cerambycid.</title>
        <authorList>
            <person name="Scully E.D."/>
            <person name="Hoover K."/>
            <person name="Carlson J.E."/>
            <person name="Tien M."/>
            <person name="Geib S.M."/>
        </authorList>
    </citation>
    <scope>NUCLEOTIDE SEQUENCE</scope>
</reference>
<keyword evidence="6 15" id="KW-0808">Transferase</keyword>
<dbReference type="Pfam" id="PF02434">
    <property type="entry name" value="Fringe"/>
    <property type="match status" value="1"/>
</dbReference>
<evidence type="ECO:0000256" key="6">
    <source>
        <dbReference type="ARBA" id="ARBA00022679"/>
    </source>
</evidence>
<feature type="region of interest" description="Disordered" evidence="12">
    <location>
        <begin position="233"/>
        <end position="255"/>
    </location>
</feature>
<proteinExistence type="inferred from homology"/>
<evidence type="ECO:0000256" key="5">
    <source>
        <dbReference type="ARBA" id="ARBA00022676"/>
    </source>
</evidence>
<comment type="subcellular location">
    <subcellularLocation>
        <location evidence="1">Membrane</location>
        <topology evidence="1">Single-pass type II membrane protein</topology>
    </subcellularLocation>
</comment>
<evidence type="ECO:0000256" key="9">
    <source>
        <dbReference type="ARBA" id="ARBA00022968"/>
    </source>
</evidence>
<evidence type="ECO:0000256" key="2">
    <source>
        <dbReference type="ARBA" id="ARBA00004922"/>
    </source>
</evidence>
<feature type="domain" description="Fringe-like glycosyltransferase" evidence="14">
    <location>
        <begin position="110"/>
        <end position="203"/>
    </location>
</feature>
<keyword evidence="11 13" id="KW-0472">Membrane</keyword>
<evidence type="ECO:0000256" key="8">
    <source>
        <dbReference type="ARBA" id="ARBA00022741"/>
    </source>
</evidence>
<dbReference type="InterPro" id="IPR026050">
    <property type="entry name" value="C1GALT1/C1GALT1_chp1"/>
</dbReference>
<evidence type="ECO:0000256" key="13">
    <source>
        <dbReference type="SAM" id="Phobius"/>
    </source>
</evidence>
<evidence type="ECO:0000259" key="14">
    <source>
        <dbReference type="Pfam" id="PF02434"/>
    </source>
</evidence>
<keyword evidence="8" id="KW-0547">Nucleotide-binding</keyword>
<organism evidence="15">
    <name type="scientific">Anoplophora glabripennis</name>
    <name type="common">Asian longhorn beetle</name>
    <name type="synonym">Anoplophora nobilis</name>
    <dbReference type="NCBI Taxonomy" id="217634"/>
    <lineage>
        <taxon>Eukaryota</taxon>
        <taxon>Metazoa</taxon>
        <taxon>Ecdysozoa</taxon>
        <taxon>Arthropoda</taxon>
        <taxon>Hexapoda</taxon>
        <taxon>Insecta</taxon>
        <taxon>Pterygota</taxon>
        <taxon>Neoptera</taxon>
        <taxon>Endopterygota</taxon>
        <taxon>Coleoptera</taxon>
        <taxon>Polyphaga</taxon>
        <taxon>Cucujiformia</taxon>
        <taxon>Chrysomeloidea</taxon>
        <taxon>Cerambycidae</taxon>
        <taxon>Lamiinae</taxon>
        <taxon>Lamiini</taxon>
        <taxon>Anoplophora</taxon>
    </lineage>
</organism>
<dbReference type="EMBL" id="GALX01003865">
    <property type="protein sequence ID" value="JAB64601.1"/>
    <property type="molecule type" value="Transcribed_RNA"/>
</dbReference>
<evidence type="ECO:0000256" key="10">
    <source>
        <dbReference type="ARBA" id="ARBA00022989"/>
    </source>
</evidence>
<protein>
    <recommendedName>
        <fullName evidence="4">N-acetylgalactosaminide beta-1,3-galactosyltransferase</fullName>
        <ecNumber evidence="4">2.4.1.122</ecNumber>
    </recommendedName>
</protein>